<reference evidence="7" key="1">
    <citation type="submission" date="2010-11" db="EMBL/GenBank/DDBJ databases">
        <title>The complete genome of Desulfurococcus mucosus DSM 2162.</title>
        <authorList>
            <consortium name="US DOE Joint Genome Institute (JGI-PGF)"/>
            <person name="Lucas S."/>
            <person name="Copeland A."/>
            <person name="Lapidus A."/>
            <person name="Bruce D."/>
            <person name="Goodwin L."/>
            <person name="Pitluck S."/>
            <person name="Kyrpides N."/>
            <person name="Mavromatis K."/>
            <person name="Pagani I."/>
            <person name="Ivanova N."/>
            <person name="Ovchinnikova G."/>
            <person name="Chertkov O."/>
            <person name="Held B."/>
            <person name="Brettin T."/>
            <person name="Detter J.C."/>
            <person name="Tapia R."/>
            <person name="Han C."/>
            <person name="Land M."/>
            <person name="Hauser L."/>
            <person name="Markowitz V."/>
            <person name="Cheng J.-F."/>
            <person name="Hugenholtz P."/>
            <person name="Woyke T."/>
            <person name="Wu D."/>
            <person name="Wirth R."/>
            <person name="Bilek Y."/>
            <person name="Hader T."/>
            <person name="Klenk H.-P."/>
            <person name="Eisen J.A."/>
        </authorList>
    </citation>
    <scope>NUCLEOTIDE SEQUENCE [LARGE SCALE GENOMIC DNA]</scope>
    <source>
        <strain evidence="7">ATCC 35584 / DSM 2162 / JCM 9187 / O7/1</strain>
    </source>
</reference>
<evidence type="ECO:0000313" key="7">
    <source>
        <dbReference type="Proteomes" id="UP000001068"/>
    </source>
</evidence>
<accession>E8R7Q3</accession>
<dbReference type="InterPro" id="IPR036227">
    <property type="entry name" value="Ribosomal_uL15/eL18_sf"/>
</dbReference>
<dbReference type="OrthoDB" id="11309at2157"/>
<gene>
    <name evidence="4" type="primary">rpl18e</name>
    <name evidence="6" type="ordered locus">Desmu_1353</name>
</gene>
<keyword evidence="3 4" id="KW-0687">Ribonucleoprotein</keyword>
<dbReference type="EMBL" id="CP002363">
    <property type="protein sequence ID" value="ADV65647.1"/>
    <property type="molecule type" value="Genomic_DNA"/>
</dbReference>
<keyword evidence="7" id="KW-1185">Reference proteome</keyword>
<dbReference type="InterPro" id="IPR001196">
    <property type="entry name" value="Ribosomal_uL15_CS"/>
</dbReference>
<feature type="domain" description="Large ribosomal subunit protein uL15/eL18" evidence="5">
    <location>
        <begin position="8"/>
        <end position="118"/>
    </location>
</feature>
<organism evidence="6 7">
    <name type="scientific">Desulfurococcus mucosus (strain ATCC 35584 / DSM 2162 / JCM 9187 / O7/1)</name>
    <dbReference type="NCBI Taxonomy" id="765177"/>
    <lineage>
        <taxon>Archaea</taxon>
        <taxon>Thermoproteota</taxon>
        <taxon>Thermoprotei</taxon>
        <taxon>Desulfurococcales</taxon>
        <taxon>Desulfurococcaceae</taxon>
        <taxon>Desulfurococcus</taxon>
    </lineage>
</organism>
<dbReference type="GO" id="GO:0022625">
    <property type="term" value="C:cytosolic large ribosomal subunit"/>
    <property type="evidence" value="ECO:0007669"/>
    <property type="project" value="TreeGrafter"/>
</dbReference>
<dbReference type="GO" id="GO:0006412">
    <property type="term" value="P:translation"/>
    <property type="evidence" value="ECO:0007669"/>
    <property type="project" value="UniProtKB-UniRule"/>
</dbReference>
<proteinExistence type="inferred from homology"/>
<dbReference type="PANTHER" id="PTHR10934">
    <property type="entry name" value="60S RIBOSOMAL PROTEIN L18"/>
    <property type="match status" value="1"/>
</dbReference>
<name>E8R7Q3_DESM0</name>
<dbReference type="Pfam" id="PF17135">
    <property type="entry name" value="Ribosomal_L18"/>
    <property type="match status" value="1"/>
</dbReference>
<dbReference type="HAMAP" id="MF_00329">
    <property type="entry name" value="Ribosomal_eL18"/>
    <property type="match status" value="1"/>
</dbReference>
<dbReference type="HOGENOM" id="CLU_146465_0_0_2"/>
<dbReference type="RefSeq" id="WP_013562869.1">
    <property type="nucleotide sequence ID" value="NC_014961.1"/>
</dbReference>
<dbReference type="Proteomes" id="UP000001068">
    <property type="component" value="Chromosome"/>
</dbReference>
<dbReference type="eggNOG" id="arCOG00780">
    <property type="taxonomic scope" value="Archaea"/>
</dbReference>
<reference evidence="6 7" key="2">
    <citation type="journal article" date="2011" name="Stand. Genomic Sci.">
        <title>Complete genome sequence of Desulfurococcus mucosus type strain (O7/1).</title>
        <authorList>
            <person name="Wirth R."/>
            <person name="Chertkov O."/>
            <person name="Held B."/>
            <person name="Lapidus A."/>
            <person name="Nolan M."/>
            <person name="Lucas S."/>
            <person name="Hammon N."/>
            <person name="Deshpande S."/>
            <person name="Cheng J.F."/>
            <person name="Tapia R."/>
            <person name="Han C."/>
            <person name="Goodwin L."/>
            <person name="Pitluck S."/>
            <person name="Liolios K."/>
            <person name="Ioanna P."/>
            <person name="Ivanova N."/>
            <person name="Mavromatis K."/>
            <person name="Mikhailova N."/>
            <person name="Pati A."/>
            <person name="Chen A."/>
            <person name="Palaniappan K."/>
            <person name="Land M."/>
            <person name="Hauser L."/>
            <person name="Chang Y.J."/>
            <person name="Jeffries C.D."/>
            <person name="Bilek Y."/>
            <person name="Hader T."/>
            <person name="Rohde M."/>
            <person name="Spring S."/>
            <person name="Sikorski J."/>
            <person name="Goker M."/>
            <person name="Woyke T."/>
            <person name="Bristow J."/>
            <person name="Eisen J.A."/>
            <person name="Markowitz V."/>
            <person name="Hugenholtz P."/>
            <person name="Kyrpides N.C."/>
            <person name="Klenk H.P."/>
        </authorList>
    </citation>
    <scope>NUCLEOTIDE SEQUENCE [LARGE SCALE GENOMIC DNA]</scope>
    <source>
        <strain evidence="7">ATCC 35584 / DSM 2162 / JCM 9187 / O7/1</strain>
    </source>
</reference>
<dbReference type="Gene3D" id="3.100.10.10">
    <property type="match status" value="1"/>
</dbReference>
<protein>
    <recommendedName>
        <fullName evidence="4">Large ribosomal subunit protein eL18</fullName>
    </recommendedName>
</protein>
<dbReference type="SUPFAM" id="SSF52080">
    <property type="entry name" value="Ribosomal proteins L15p and L18e"/>
    <property type="match status" value="1"/>
</dbReference>
<dbReference type="NCBIfam" id="NF003079">
    <property type="entry name" value="PRK04005.1"/>
    <property type="match status" value="1"/>
</dbReference>
<dbReference type="KEGG" id="dmu:Desmu_1353"/>
<evidence type="ECO:0000313" key="6">
    <source>
        <dbReference type="EMBL" id="ADV65647.1"/>
    </source>
</evidence>
<evidence type="ECO:0000256" key="2">
    <source>
        <dbReference type="ARBA" id="ARBA00022980"/>
    </source>
</evidence>
<evidence type="ECO:0000256" key="4">
    <source>
        <dbReference type="HAMAP-Rule" id="MF_00329"/>
    </source>
</evidence>
<dbReference type="GO" id="GO:0003723">
    <property type="term" value="F:RNA binding"/>
    <property type="evidence" value="ECO:0007669"/>
    <property type="project" value="TreeGrafter"/>
</dbReference>
<comment type="similarity">
    <text evidence="1 4">Belongs to the eukaryotic ribosomal protein eL18 family.</text>
</comment>
<keyword evidence="2 4" id="KW-0689">Ribosomal protein</keyword>
<evidence type="ECO:0000259" key="5">
    <source>
        <dbReference type="Pfam" id="PF17135"/>
    </source>
</evidence>
<dbReference type="STRING" id="765177.Desmu_1353"/>
<sequence>MSGLKKTNIVLRKTIEELRRQASRSNAPIWGAVAEELSKPTRRRRAVNVSRINRHTAPGDIVVVPGKVLGAGDLDHPVTVAAFSFSKTAIEKIVRSGGRVLHIMDLLRENPSGSNVKIIG</sequence>
<dbReference type="InterPro" id="IPR021131">
    <property type="entry name" value="Ribosomal_uL15/eL18"/>
</dbReference>
<dbReference type="PROSITE" id="PS00475">
    <property type="entry name" value="RIBOSOMAL_L15"/>
    <property type="match status" value="1"/>
</dbReference>
<dbReference type="GeneID" id="10154079"/>
<dbReference type="InterPro" id="IPR000039">
    <property type="entry name" value="Ribosomal_eL18"/>
</dbReference>
<dbReference type="AlphaFoldDB" id="E8R7Q3"/>
<evidence type="ECO:0000256" key="1">
    <source>
        <dbReference type="ARBA" id="ARBA00006815"/>
    </source>
</evidence>
<dbReference type="PANTHER" id="PTHR10934:SF2">
    <property type="entry name" value="LARGE RIBOSOMAL SUBUNIT PROTEIN EL18"/>
    <property type="match status" value="1"/>
</dbReference>
<evidence type="ECO:0000256" key="3">
    <source>
        <dbReference type="ARBA" id="ARBA00023274"/>
    </source>
</evidence>
<dbReference type="GO" id="GO:0003735">
    <property type="term" value="F:structural constituent of ribosome"/>
    <property type="evidence" value="ECO:0007669"/>
    <property type="project" value="InterPro"/>
</dbReference>
<dbReference type="InterPro" id="IPR022947">
    <property type="entry name" value="Ribosomal_eL18_arc"/>
</dbReference>